<dbReference type="AlphaFoldDB" id="A0A2L2SQS6"/>
<evidence type="ECO:0000313" key="1">
    <source>
        <dbReference type="EMBL" id="CEI39340.1"/>
    </source>
</evidence>
<proteinExistence type="predicted"/>
<accession>A0A2L2SQS6</accession>
<evidence type="ECO:0000313" key="2">
    <source>
        <dbReference type="Proteomes" id="UP000245910"/>
    </source>
</evidence>
<name>A0A2L2SQS6_9HYPO</name>
<reference evidence="2" key="1">
    <citation type="submission" date="2014-10" db="EMBL/GenBank/DDBJ databases">
        <authorList>
            <person name="King R."/>
        </authorList>
    </citation>
    <scope>NUCLEOTIDE SEQUENCE [LARGE SCALE GENOMIC DNA]</scope>
    <source>
        <strain evidence="2">A3/5</strain>
    </source>
</reference>
<organism evidence="1 2">
    <name type="scientific">Fusarium venenatum</name>
    <dbReference type="NCBI Taxonomy" id="56646"/>
    <lineage>
        <taxon>Eukaryota</taxon>
        <taxon>Fungi</taxon>
        <taxon>Dikarya</taxon>
        <taxon>Ascomycota</taxon>
        <taxon>Pezizomycotina</taxon>
        <taxon>Sordariomycetes</taxon>
        <taxon>Hypocreomycetidae</taxon>
        <taxon>Hypocreales</taxon>
        <taxon>Nectriaceae</taxon>
        <taxon>Fusarium</taxon>
    </lineage>
</organism>
<dbReference type="Proteomes" id="UP000245910">
    <property type="component" value="Chromosome IIII"/>
</dbReference>
<dbReference type="EMBL" id="LN649232">
    <property type="protein sequence ID" value="CEI39340.1"/>
    <property type="molecule type" value="Genomic_DNA"/>
</dbReference>
<keyword evidence="2" id="KW-1185">Reference proteome</keyword>
<protein>
    <submittedName>
        <fullName evidence="1">Uncharacterized protein</fullName>
    </submittedName>
</protein>
<sequence>MKPATTDYIGIRDTFDIKYTISQRELGLHNTPLSSSLDSRWLENF</sequence>